<dbReference type="Gene3D" id="3.40.50.1010">
    <property type="entry name" value="5'-nuclease"/>
    <property type="match status" value="1"/>
</dbReference>
<evidence type="ECO:0000313" key="2">
    <source>
        <dbReference type="EMBL" id="KKD36525.1"/>
    </source>
</evidence>
<sequence>MRVLIDTHVFIWWTSNAQKLSFPVLNLISDPNTEVILSIVSIWEMQIKLSLGKLQLKTALPELVEDELKRNQIHLLSIDLSHIYALSNLPNHHRDPFDRLLIAQAQIEELVIISIDEKFDSYEIERFW</sequence>
<dbReference type="AlphaFoldDB" id="A0A0F5YE43"/>
<dbReference type="PANTHER" id="PTHR36173:SF2">
    <property type="entry name" value="RIBONUCLEASE VAPC16"/>
    <property type="match status" value="1"/>
</dbReference>
<dbReference type="Pfam" id="PF01850">
    <property type="entry name" value="PIN"/>
    <property type="match status" value="1"/>
</dbReference>
<reference evidence="2 3" key="1">
    <citation type="submission" date="2015-06" db="EMBL/GenBank/DDBJ databases">
        <title>Draft genome assembly of filamentous brackish cyanobacterium Limnoraphis robusta strain CS-951.</title>
        <authorList>
            <person name="Willis A."/>
            <person name="Parks M."/>
            <person name="Burford M.A."/>
        </authorList>
    </citation>
    <scope>NUCLEOTIDE SEQUENCE [LARGE SCALE GENOMIC DNA]</scope>
    <source>
        <strain evidence="2 3">CS-951</strain>
    </source>
</reference>
<dbReference type="OrthoDB" id="9798990at2"/>
<proteinExistence type="predicted"/>
<dbReference type="PATRIC" id="fig|1637645.4.peg.1799"/>
<dbReference type="SUPFAM" id="SSF88723">
    <property type="entry name" value="PIN domain-like"/>
    <property type="match status" value="1"/>
</dbReference>
<feature type="domain" description="PIN" evidence="1">
    <location>
        <begin position="3"/>
        <end position="122"/>
    </location>
</feature>
<accession>A0A0F5YE43</accession>
<dbReference type="Proteomes" id="UP000033607">
    <property type="component" value="Unassembled WGS sequence"/>
</dbReference>
<dbReference type="InterPro" id="IPR052919">
    <property type="entry name" value="TA_system_RNase"/>
</dbReference>
<protein>
    <submittedName>
        <fullName evidence="2">Twitching motility protein PilT</fullName>
    </submittedName>
</protein>
<dbReference type="CDD" id="cd09872">
    <property type="entry name" value="PIN_Sll0205-like"/>
    <property type="match status" value="1"/>
</dbReference>
<dbReference type="EMBL" id="LATL02000090">
    <property type="protein sequence ID" value="KKD36525.1"/>
    <property type="molecule type" value="Genomic_DNA"/>
</dbReference>
<dbReference type="RefSeq" id="WP_046280191.1">
    <property type="nucleotide sequence ID" value="NZ_LATL02000090.1"/>
</dbReference>
<organism evidence="2 3">
    <name type="scientific">Limnoraphis robusta CS-951</name>
    <dbReference type="NCBI Taxonomy" id="1637645"/>
    <lineage>
        <taxon>Bacteria</taxon>
        <taxon>Bacillati</taxon>
        <taxon>Cyanobacteriota</taxon>
        <taxon>Cyanophyceae</taxon>
        <taxon>Oscillatoriophycideae</taxon>
        <taxon>Oscillatoriales</taxon>
        <taxon>Sirenicapillariaceae</taxon>
        <taxon>Limnoraphis</taxon>
    </lineage>
</organism>
<evidence type="ECO:0000259" key="1">
    <source>
        <dbReference type="Pfam" id="PF01850"/>
    </source>
</evidence>
<dbReference type="PANTHER" id="PTHR36173">
    <property type="entry name" value="RIBONUCLEASE VAPC16-RELATED"/>
    <property type="match status" value="1"/>
</dbReference>
<dbReference type="InterPro" id="IPR002716">
    <property type="entry name" value="PIN_dom"/>
</dbReference>
<gene>
    <name evidence="2" type="ORF">WN50_19185</name>
</gene>
<name>A0A0F5YE43_9CYAN</name>
<dbReference type="InterPro" id="IPR041705">
    <property type="entry name" value="PIN_Sll0205"/>
</dbReference>
<evidence type="ECO:0000313" key="3">
    <source>
        <dbReference type="Proteomes" id="UP000033607"/>
    </source>
</evidence>
<comment type="caution">
    <text evidence="2">The sequence shown here is derived from an EMBL/GenBank/DDBJ whole genome shotgun (WGS) entry which is preliminary data.</text>
</comment>
<dbReference type="InterPro" id="IPR029060">
    <property type="entry name" value="PIN-like_dom_sf"/>
</dbReference>